<dbReference type="EMBL" id="AZIL01001306">
    <property type="protein sequence ID" value="EWM24237.1"/>
    <property type="molecule type" value="Genomic_DNA"/>
</dbReference>
<name>W7TD81_9STRA</name>
<evidence type="ECO:0000313" key="1">
    <source>
        <dbReference type="EMBL" id="EWM24237.1"/>
    </source>
</evidence>
<proteinExistence type="predicted"/>
<protein>
    <submittedName>
        <fullName evidence="1">Uncharacterized protein</fullName>
    </submittedName>
</protein>
<accession>W7TD81</accession>
<evidence type="ECO:0000313" key="2">
    <source>
        <dbReference type="Proteomes" id="UP000019335"/>
    </source>
</evidence>
<gene>
    <name evidence="1" type="ORF">Naga_100020g31</name>
</gene>
<sequence length="77" mass="8519">MVIYYRGALTRFITLSVLSSSIQSSMASTASINISSSTLRSDLLNWPTEPVWRRRIWPMSNATSSTTTSTDETGSLK</sequence>
<reference evidence="1 2" key="1">
    <citation type="journal article" date="2014" name="Mol. Plant">
        <title>Chromosome Scale Genome Assembly and Transcriptome Profiling of Nannochloropsis gaditana in Nitrogen Depletion.</title>
        <authorList>
            <person name="Corteggiani Carpinelli E."/>
            <person name="Telatin A."/>
            <person name="Vitulo N."/>
            <person name="Forcato C."/>
            <person name="D'Angelo M."/>
            <person name="Schiavon R."/>
            <person name="Vezzi A."/>
            <person name="Giacometti G.M."/>
            <person name="Morosinotto T."/>
            <person name="Valle G."/>
        </authorList>
    </citation>
    <scope>NUCLEOTIDE SEQUENCE [LARGE SCALE GENOMIC DNA]</scope>
    <source>
        <strain evidence="1 2">B-31</strain>
    </source>
</reference>
<keyword evidence="2" id="KW-1185">Reference proteome</keyword>
<dbReference type="AlphaFoldDB" id="W7TD81"/>
<dbReference type="Proteomes" id="UP000019335">
    <property type="component" value="Chromosome 14"/>
</dbReference>
<comment type="caution">
    <text evidence="1">The sequence shown here is derived from an EMBL/GenBank/DDBJ whole genome shotgun (WGS) entry which is preliminary data.</text>
</comment>
<organism evidence="1 2">
    <name type="scientific">Nannochloropsis gaditana</name>
    <dbReference type="NCBI Taxonomy" id="72520"/>
    <lineage>
        <taxon>Eukaryota</taxon>
        <taxon>Sar</taxon>
        <taxon>Stramenopiles</taxon>
        <taxon>Ochrophyta</taxon>
        <taxon>Eustigmatophyceae</taxon>
        <taxon>Eustigmatales</taxon>
        <taxon>Monodopsidaceae</taxon>
        <taxon>Nannochloropsis</taxon>
    </lineage>
</organism>